<protein>
    <submittedName>
        <fullName evidence="1">Uncharacterized protein</fullName>
    </submittedName>
</protein>
<dbReference type="RefSeq" id="YP_009199499.1">
    <property type="nucleotide sequence ID" value="NC_028809.1"/>
</dbReference>
<dbReference type="Pfam" id="PF11672">
    <property type="entry name" value="DUF3268"/>
    <property type="match status" value="1"/>
</dbReference>
<sequence length="146" mass="16500">MVTFTKYHHRRRYADWRDPPSRCDCCGEATVALTSNSAIYGREYGDWPYVYLCLLCGASVGTHPHSVYPLGLMADKETRALRTALHAIIDPAWKSGRVGRSELYRMMADALGLPRFHVGDLSREQCRLANEAFRAWETAADFGDDP</sequence>
<evidence type="ECO:0000313" key="1">
    <source>
        <dbReference type="EMBL" id="ALH23485.1"/>
    </source>
</evidence>
<gene>
    <name evidence="1" type="ORF">PaMx74_60</name>
</gene>
<accession>A0A0S0N9G6</accession>
<dbReference type="KEGG" id="vg:26626412"/>
<dbReference type="OrthoDB" id="23076at10239"/>
<proteinExistence type="predicted"/>
<dbReference type="InterPro" id="IPR021686">
    <property type="entry name" value="DUF3268"/>
</dbReference>
<organism evidence="1 2">
    <name type="scientific">Pseudomonas phage PaMx74</name>
    <dbReference type="NCBI Taxonomy" id="1175663"/>
    <lineage>
        <taxon>Viruses</taxon>
        <taxon>Duplodnaviria</taxon>
        <taxon>Heunggongvirae</taxon>
        <taxon>Uroviricota</taxon>
        <taxon>Caudoviricetes</taxon>
        <taxon>Mesyanzhinovviridae</taxon>
        <taxon>Bradleyvirinae</taxon>
        <taxon>Cinvestavvirus</taxon>
        <taxon>Cinvestavvirus PaMx74</taxon>
        <taxon>Pamexvirus PaMx74</taxon>
    </lineage>
</organism>
<evidence type="ECO:0000313" key="2">
    <source>
        <dbReference type="Proteomes" id="UP000203864"/>
    </source>
</evidence>
<dbReference type="GeneID" id="26626412"/>
<keyword evidence="2" id="KW-1185">Reference proteome</keyword>
<dbReference type="Proteomes" id="UP000203864">
    <property type="component" value="Segment"/>
</dbReference>
<dbReference type="EMBL" id="JQ067093">
    <property type="protein sequence ID" value="ALH23485.1"/>
    <property type="molecule type" value="Genomic_DNA"/>
</dbReference>
<name>A0A0S0N9G6_9CAUD</name>
<reference evidence="1 2" key="1">
    <citation type="journal article" date="2012" name="Appl. Environ. Microbiol.">
        <title>High Diversity and Novel Species of Pseudomonas aeruginosa Bacteriophages.</title>
        <authorList>
            <person name="Sepulveda-Robles O."/>
            <person name="Kameyama L."/>
            <person name="Guarneros G."/>
        </authorList>
    </citation>
    <scope>NUCLEOTIDE SEQUENCE [LARGE SCALE GENOMIC DNA]</scope>
</reference>